<dbReference type="EMBL" id="JACAZI010000006">
    <property type="protein sequence ID" value="KAF7358064.1"/>
    <property type="molecule type" value="Genomic_DNA"/>
</dbReference>
<organism evidence="1 2">
    <name type="scientific">Mycena venus</name>
    <dbReference type="NCBI Taxonomy" id="2733690"/>
    <lineage>
        <taxon>Eukaryota</taxon>
        <taxon>Fungi</taxon>
        <taxon>Dikarya</taxon>
        <taxon>Basidiomycota</taxon>
        <taxon>Agaricomycotina</taxon>
        <taxon>Agaricomycetes</taxon>
        <taxon>Agaricomycetidae</taxon>
        <taxon>Agaricales</taxon>
        <taxon>Marasmiineae</taxon>
        <taxon>Mycenaceae</taxon>
        <taxon>Mycena</taxon>
    </lineage>
</organism>
<gene>
    <name evidence="1" type="ORF">MVEN_00854000</name>
</gene>
<accession>A0A8H6YFJ7</accession>
<comment type="caution">
    <text evidence="1">The sequence shown here is derived from an EMBL/GenBank/DDBJ whole genome shotgun (WGS) entry which is preliminary data.</text>
</comment>
<protein>
    <submittedName>
        <fullName evidence="1">Uncharacterized protein</fullName>
    </submittedName>
</protein>
<dbReference type="AlphaFoldDB" id="A0A8H6YFJ7"/>
<evidence type="ECO:0000313" key="2">
    <source>
        <dbReference type="Proteomes" id="UP000620124"/>
    </source>
</evidence>
<sequence length="214" mass="22256">MSILVDSVYTSSVKLSTYSQTVLSRHFASLHFPSHASSLYAFTINGGPHGPFTTVLDCSVSASSTADVSLGLDWKASMREWFIGLGLSPTHGFELENLRAIPRVSAEATVGDGPPVAPPSSAVLSTLSAASSSFPAVPLSSAPKHGMSFAALRAVAASIGAASSTSSHSVLPGVYAHPEPIFCDVRVRISVAWCVRTSGTCVRACQLLSPYVCV</sequence>
<evidence type="ECO:0000313" key="1">
    <source>
        <dbReference type="EMBL" id="KAF7358064.1"/>
    </source>
</evidence>
<name>A0A8H6YFJ7_9AGAR</name>
<dbReference type="Proteomes" id="UP000620124">
    <property type="component" value="Unassembled WGS sequence"/>
</dbReference>
<proteinExistence type="predicted"/>
<dbReference type="OrthoDB" id="3058681at2759"/>
<reference evidence="1" key="1">
    <citation type="submission" date="2020-05" db="EMBL/GenBank/DDBJ databases">
        <title>Mycena genomes resolve the evolution of fungal bioluminescence.</title>
        <authorList>
            <person name="Tsai I.J."/>
        </authorList>
    </citation>
    <scope>NUCLEOTIDE SEQUENCE</scope>
    <source>
        <strain evidence="1">CCC161011</strain>
    </source>
</reference>
<keyword evidence="2" id="KW-1185">Reference proteome</keyword>